<dbReference type="GO" id="GO:0005524">
    <property type="term" value="F:ATP binding"/>
    <property type="evidence" value="ECO:0007669"/>
    <property type="project" value="UniProtKB-KW"/>
</dbReference>
<dbReference type="GO" id="GO:0009228">
    <property type="term" value="P:thiamine biosynthetic process"/>
    <property type="evidence" value="ECO:0007669"/>
    <property type="project" value="UniProtKB-KW"/>
</dbReference>
<evidence type="ECO:0000256" key="3">
    <source>
        <dbReference type="ARBA" id="ARBA00004868"/>
    </source>
</evidence>
<keyword evidence="11" id="KW-0784">Thiamine biosynthesis</keyword>
<name>A0A645GGT7_9ZZZZ</name>
<protein>
    <recommendedName>
        <fullName evidence="4">hydroxyethylthiazole kinase</fullName>
        <ecNumber evidence="4">2.7.1.50</ecNumber>
    </recommendedName>
</protein>
<dbReference type="Gene3D" id="3.40.1190.20">
    <property type="match status" value="1"/>
</dbReference>
<evidence type="ECO:0000256" key="6">
    <source>
        <dbReference type="ARBA" id="ARBA00022723"/>
    </source>
</evidence>
<proteinExistence type="predicted"/>
<evidence type="ECO:0000256" key="11">
    <source>
        <dbReference type="ARBA" id="ARBA00022977"/>
    </source>
</evidence>
<evidence type="ECO:0000256" key="10">
    <source>
        <dbReference type="ARBA" id="ARBA00022842"/>
    </source>
</evidence>
<keyword evidence="10" id="KW-0460">Magnesium</keyword>
<evidence type="ECO:0000256" key="4">
    <source>
        <dbReference type="ARBA" id="ARBA00012129"/>
    </source>
</evidence>
<dbReference type="InterPro" id="IPR029056">
    <property type="entry name" value="Ribokinase-like"/>
</dbReference>
<dbReference type="InterPro" id="IPR000417">
    <property type="entry name" value="Hyethyz_kinase"/>
</dbReference>
<comment type="caution">
    <text evidence="12">The sequence shown here is derived from an EMBL/GenBank/DDBJ whole genome shotgun (WGS) entry which is preliminary data.</text>
</comment>
<accession>A0A645GGT7</accession>
<gene>
    <name evidence="12" type="primary">thiM_21</name>
    <name evidence="12" type="ORF">SDC9_172416</name>
</gene>
<evidence type="ECO:0000313" key="12">
    <source>
        <dbReference type="EMBL" id="MPN25009.1"/>
    </source>
</evidence>
<evidence type="ECO:0000256" key="9">
    <source>
        <dbReference type="ARBA" id="ARBA00022840"/>
    </source>
</evidence>
<evidence type="ECO:0000256" key="8">
    <source>
        <dbReference type="ARBA" id="ARBA00022777"/>
    </source>
</evidence>
<keyword evidence="5 12" id="KW-0808">Transferase</keyword>
<comment type="cofactor">
    <cofactor evidence="2">
        <name>Mg(2+)</name>
        <dbReference type="ChEBI" id="CHEBI:18420"/>
    </cofactor>
</comment>
<dbReference type="GO" id="GO:0004417">
    <property type="term" value="F:hydroxyethylthiazole kinase activity"/>
    <property type="evidence" value="ECO:0007669"/>
    <property type="project" value="UniProtKB-EC"/>
</dbReference>
<dbReference type="Pfam" id="PF02110">
    <property type="entry name" value="HK"/>
    <property type="match status" value="1"/>
</dbReference>
<dbReference type="GO" id="GO:0000287">
    <property type="term" value="F:magnesium ion binding"/>
    <property type="evidence" value="ECO:0007669"/>
    <property type="project" value="InterPro"/>
</dbReference>
<organism evidence="12">
    <name type="scientific">bioreactor metagenome</name>
    <dbReference type="NCBI Taxonomy" id="1076179"/>
    <lineage>
        <taxon>unclassified sequences</taxon>
        <taxon>metagenomes</taxon>
        <taxon>ecological metagenomes</taxon>
    </lineage>
</organism>
<comment type="pathway">
    <text evidence="3">Cofactor biosynthesis; thiamine diphosphate biosynthesis; 4-methyl-5-(2-phosphoethyl)-thiazole from 5-(2-hydroxyethyl)-4-methylthiazole: step 1/1.</text>
</comment>
<evidence type="ECO:0000256" key="2">
    <source>
        <dbReference type="ARBA" id="ARBA00001946"/>
    </source>
</evidence>
<dbReference type="GO" id="GO:0009229">
    <property type="term" value="P:thiamine diphosphate biosynthetic process"/>
    <property type="evidence" value="ECO:0007669"/>
    <property type="project" value="UniProtKB-UniPathway"/>
</dbReference>
<dbReference type="UniPathway" id="UPA00060">
    <property type="reaction ID" value="UER00139"/>
</dbReference>
<keyword evidence="8 12" id="KW-0418">Kinase</keyword>
<evidence type="ECO:0000256" key="1">
    <source>
        <dbReference type="ARBA" id="ARBA00001771"/>
    </source>
</evidence>
<dbReference type="AlphaFoldDB" id="A0A645GGT7"/>
<keyword evidence="6" id="KW-0479">Metal-binding</keyword>
<sequence length="129" mass="13066">MDSVGGSGAAAAEALAKRTGAVVGMTGPVDYVSDGKRTYSLSNGHELMGRVSGTGCMLSAVVGCYVGTKGASIDSVGAAISAFCIAGDLAGEKARGPGTFKPLLFDALYNMDGKVADERRRYRSCTAST</sequence>
<evidence type="ECO:0000256" key="7">
    <source>
        <dbReference type="ARBA" id="ARBA00022741"/>
    </source>
</evidence>
<comment type="catalytic activity">
    <reaction evidence="1">
        <text>5-(2-hydroxyethyl)-4-methylthiazole + ATP = 4-methyl-5-(2-phosphooxyethyl)-thiazole + ADP + H(+)</text>
        <dbReference type="Rhea" id="RHEA:24212"/>
        <dbReference type="ChEBI" id="CHEBI:15378"/>
        <dbReference type="ChEBI" id="CHEBI:17957"/>
        <dbReference type="ChEBI" id="CHEBI:30616"/>
        <dbReference type="ChEBI" id="CHEBI:58296"/>
        <dbReference type="ChEBI" id="CHEBI:456216"/>
        <dbReference type="EC" id="2.7.1.50"/>
    </reaction>
</comment>
<dbReference type="EMBL" id="VSSQ01074035">
    <property type="protein sequence ID" value="MPN25009.1"/>
    <property type="molecule type" value="Genomic_DNA"/>
</dbReference>
<dbReference type="SUPFAM" id="SSF53613">
    <property type="entry name" value="Ribokinase-like"/>
    <property type="match status" value="1"/>
</dbReference>
<reference evidence="12" key="1">
    <citation type="submission" date="2019-08" db="EMBL/GenBank/DDBJ databases">
        <authorList>
            <person name="Kucharzyk K."/>
            <person name="Murdoch R.W."/>
            <person name="Higgins S."/>
            <person name="Loffler F."/>
        </authorList>
    </citation>
    <scope>NUCLEOTIDE SEQUENCE</scope>
</reference>
<evidence type="ECO:0000256" key="5">
    <source>
        <dbReference type="ARBA" id="ARBA00022679"/>
    </source>
</evidence>
<keyword evidence="7" id="KW-0547">Nucleotide-binding</keyword>
<dbReference type="EC" id="2.7.1.50" evidence="4"/>
<keyword evidence="9" id="KW-0067">ATP-binding</keyword>